<name>A0A382ZCV2_9ZZZZ</name>
<evidence type="ECO:0000313" key="1">
    <source>
        <dbReference type="EMBL" id="SVD93049.1"/>
    </source>
</evidence>
<accession>A0A382ZCV2</accession>
<reference evidence="1" key="1">
    <citation type="submission" date="2018-05" db="EMBL/GenBank/DDBJ databases">
        <authorList>
            <person name="Lanie J.A."/>
            <person name="Ng W.-L."/>
            <person name="Kazmierczak K.M."/>
            <person name="Andrzejewski T.M."/>
            <person name="Davidsen T.M."/>
            <person name="Wayne K.J."/>
            <person name="Tettelin H."/>
            <person name="Glass J.I."/>
            <person name="Rusch D."/>
            <person name="Podicherti R."/>
            <person name="Tsui H.-C.T."/>
            <person name="Winkler M.E."/>
        </authorList>
    </citation>
    <scope>NUCLEOTIDE SEQUENCE</scope>
</reference>
<feature type="non-terminal residue" evidence="1">
    <location>
        <position position="37"/>
    </location>
</feature>
<protein>
    <submittedName>
        <fullName evidence="1">Uncharacterized protein</fullName>
    </submittedName>
</protein>
<organism evidence="1">
    <name type="scientific">marine metagenome</name>
    <dbReference type="NCBI Taxonomy" id="408172"/>
    <lineage>
        <taxon>unclassified sequences</taxon>
        <taxon>metagenomes</taxon>
        <taxon>ecological metagenomes</taxon>
    </lineage>
</organism>
<gene>
    <name evidence="1" type="ORF">METZ01_LOCUS445903</name>
</gene>
<dbReference type="EMBL" id="UINC01182693">
    <property type="protein sequence ID" value="SVD93049.1"/>
    <property type="molecule type" value="Genomic_DNA"/>
</dbReference>
<sequence length="37" mass="4587">MSPPEDPWTALLRWFPELPEEAWEKLRSYAELLREWN</sequence>
<proteinExistence type="predicted"/>
<dbReference type="AlphaFoldDB" id="A0A382ZCV2"/>